<evidence type="ECO:0000313" key="1">
    <source>
        <dbReference type="EMBL" id="JAE34778.1"/>
    </source>
</evidence>
<reference evidence="1" key="1">
    <citation type="submission" date="2014-09" db="EMBL/GenBank/DDBJ databases">
        <authorList>
            <person name="Magalhaes I.L.F."/>
            <person name="Oliveira U."/>
            <person name="Santos F.R."/>
            <person name="Vidigal T.H.D.A."/>
            <person name="Brescovit A.D."/>
            <person name="Santos A.J."/>
        </authorList>
    </citation>
    <scope>NUCLEOTIDE SEQUENCE</scope>
    <source>
        <tissue evidence="1">Shoot tissue taken approximately 20 cm above the soil surface</tissue>
    </source>
</reference>
<proteinExistence type="predicted"/>
<organism evidence="1">
    <name type="scientific">Arundo donax</name>
    <name type="common">Giant reed</name>
    <name type="synonym">Donax arundinaceus</name>
    <dbReference type="NCBI Taxonomy" id="35708"/>
    <lineage>
        <taxon>Eukaryota</taxon>
        <taxon>Viridiplantae</taxon>
        <taxon>Streptophyta</taxon>
        <taxon>Embryophyta</taxon>
        <taxon>Tracheophyta</taxon>
        <taxon>Spermatophyta</taxon>
        <taxon>Magnoliopsida</taxon>
        <taxon>Liliopsida</taxon>
        <taxon>Poales</taxon>
        <taxon>Poaceae</taxon>
        <taxon>PACMAD clade</taxon>
        <taxon>Arundinoideae</taxon>
        <taxon>Arundineae</taxon>
        <taxon>Arundo</taxon>
    </lineage>
</organism>
<accession>A0A0A9HPD6</accession>
<dbReference type="EMBL" id="GBRH01163118">
    <property type="protein sequence ID" value="JAE34778.1"/>
    <property type="molecule type" value="Transcribed_RNA"/>
</dbReference>
<reference evidence="1" key="2">
    <citation type="journal article" date="2015" name="Data Brief">
        <title>Shoot transcriptome of the giant reed, Arundo donax.</title>
        <authorList>
            <person name="Barrero R.A."/>
            <person name="Guerrero F.D."/>
            <person name="Moolhuijzen P."/>
            <person name="Goolsby J.A."/>
            <person name="Tidwell J."/>
            <person name="Bellgard S.E."/>
            <person name="Bellgard M.I."/>
        </authorList>
    </citation>
    <scope>NUCLEOTIDE SEQUENCE</scope>
    <source>
        <tissue evidence="1">Shoot tissue taken approximately 20 cm above the soil surface</tissue>
    </source>
</reference>
<sequence length="66" mass="7558">MAKVLNFLVKNHGPLILSAPNFEQLPDLRMQFLQITQSSFSFCSCMPGSAQMHEQFSILMCLNEMY</sequence>
<protein>
    <submittedName>
        <fullName evidence="1">Uncharacterized protein</fullName>
    </submittedName>
</protein>
<name>A0A0A9HPD6_ARUDO</name>
<dbReference type="AlphaFoldDB" id="A0A0A9HPD6"/>